<dbReference type="RefSeq" id="WP_129315891.1">
    <property type="nucleotide sequence ID" value="NZ_NOIQ01000014.1"/>
</dbReference>
<evidence type="ECO:0000313" key="8">
    <source>
        <dbReference type="Proteomes" id="UP000462152"/>
    </source>
</evidence>
<feature type="domain" description="Core-binding (CB)" evidence="6">
    <location>
        <begin position="58"/>
        <end position="138"/>
    </location>
</feature>
<dbReference type="SUPFAM" id="SSF56349">
    <property type="entry name" value="DNA breaking-rejoining enzymes"/>
    <property type="match status" value="1"/>
</dbReference>
<dbReference type="GO" id="GO:0015074">
    <property type="term" value="P:DNA integration"/>
    <property type="evidence" value="ECO:0007669"/>
    <property type="project" value="InterPro"/>
</dbReference>
<evidence type="ECO:0000259" key="5">
    <source>
        <dbReference type="PROSITE" id="PS51898"/>
    </source>
</evidence>
<comment type="similarity">
    <text evidence="1">Belongs to the 'phage' integrase family.</text>
</comment>
<dbReference type="GO" id="GO:0006310">
    <property type="term" value="P:DNA recombination"/>
    <property type="evidence" value="ECO:0007669"/>
    <property type="project" value="UniProtKB-KW"/>
</dbReference>
<dbReference type="InterPro" id="IPR002104">
    <property type="entry name" value="Integrase_catalytic"/>
</dbReference>
<name>A0A7K1LJG2_9MICC</name>
<gene>
    <name evidence="7" type="ORF">GMA10_08875</name>
</gene>
<comment type="caution">
    <text evidence="7">The sequence shown here is derived from an EMBL/GenBank/DDBJ whole genome shotgun (WGS) entry which is preliminary data.</text>
</comment>
<reference evidence="7 8" key="1">
    <citation type="submission" date="2019-12" db="EMBL/GenBank/DDBJ databases">
        <authorList>
            <person name="Li J."/>
            <person name="Shi Y."/>
            <person name="Xu G."/>
            <person name="Xiao D."/>
            <person name="Ran X."/>
        </authorList>
    </citation>
    <scope>NUCLEOTIDE SEQUENCE [LARGE SCALE GENOMIC DNA]</scope>
    <source>
        <strain evidence="7 8">JCM 15915</strain>
    </source>
</reference>
<dbReference type="InterPro" id="IPR010998">
    <property type="entry name" value="Integrase_recombinase_N"/>
</dbReference>
<dbReference type="InterPro" id="IPR044068">
    <property type="entry name" value="CB"/>
</dbReference>
<keyword evidence="8" id="KW-1185">Reference proteome</keyword>
<proteinExistence type="inferred from homology"/>
<dbReference type="PANTHER" id="PTHR30349">
    <property type="entry name" value="PHAGE INTEGRASE-RELATED"/>
    <property type="match status" value="1"/>
</dbReference>
<accession>A0A7K1LJG2</accession>
<dbReference type="EMBL" id="WOGT01000005">
    <property type="protein sequence ID" value="MUN55318.1"/>
    <property type="molecule type" value="Genomic_DNA"/>
</dbReference>
<dbReference type="PANTHER" id="PTHR30349:SF64">
    <property type="entry name" value="PROPHAGE INTEGRASE INTD-RELATED"/>
    <property type="match status" value="1"/>
</dbReference>
<dbReference type="Gene3D" id="1.10.150.130">
    <property type="match status" value="1"/>
</dbReference>
<evidence type="ECO:0000256" key="3">
    <source>
        <dbReference type="ARBA" id="ARBA00023172"/>
    </source>
</evidence>
<dbReference type="InterPro" id="IPR013762">
    <property type="entry name" value="Integrase-like_cat_sf"/>
</dbReference>
<keyword evidence="3" id="KW-0233">DNA recombination</keyword>
<evidence type="ECO:0000256" key="4">
    <source>
        <dbReference type="PROSITE-ProRule" id="PRU01248"/>
    </source>
</evidence>
<evidence type="ECO:0000313" key="7">
    <source>
        <dbReference type="EMBL" id="MUN55318.1"/>
    </source>
</evidence>
<dbReference type="AlphaFoldDB" id="A0A7K1LJG2"/>
<evidence type="ECO:0000259" key="6">
    <source>
        <dbReference type="PROSITE" id="PS51900"/>
    </source>
</evidence>
<dbReference type="InterPro" id="IPR011010">
    <property type="entry name" value="DNA_brk_join_enz"/>
</dbReference>
<dbReference type="GO" id="GO:0003677">
    <property type="term" value="F:DNA binding"/>
    <property type="evidence" value="ECO:0007669"/>
    <property type="project" value="UniProtKB-UniRule"/>
</dbReference>
<dbReference type="CDD" id="cd01189">
    <property type="entry name" value="INT_ICEBs1_C_like"/>
    <property type="match status" value="1"/>
</dbReference>
<dbReference type="PROSITE" id="PS51898">
    <property type="entry name" value="TYR_RECOMBINASE"/>
    <property type="match status" value="1"/>
</dbReference>
<evidence type="ECO:0000256" key="1">
    <source>
        <dbReference type="ARBA" id="ARBA00008857"/>
    </source>
</evidence>
<keyword evidence="2 4" id="KW-0238">DNA-binding</keyword>
<dbReference type="Pfam" id="PF00589">
    <property type="entry name" value="Phage_integrase"/>
    <property type="match status" value="1"/>
</dbReference>
<dbReference type="InterPro" id="IPR050090">
    <property type="entry name" value="Tyrosine_recombinase_XerCD"/>
</dbReference>
<feature type="domain" description="Tyr recombinase" evidence="5">
    <location>
        <begin position="159"/>
        <end position="340"/>
    </location>
</feature>
<dbReference type="OrthoDB" id="1822491at2"/>
<dbReference type="Proteomes" id="UP000462152">
    <property type="component" value="Unassembled WGS sequence"/>
</dbReference>
<organism evidence="7 8">
    <name type="scientific">Rothia koreensis</name>
    <dbReference type="NCBI Taxonomy" id="592378"/>
    <lineage>
        <taxon>Bacteria</taxon>
        <taxon>Bacillati</taxon>
        <taxon>Actinomycetota</taxon>
        <taxon>Actinomycetes</taxon>
        <taxon>Micrococcales</taxon>
        <taxon>Micrococcaceae</taxon>
        <taxon>Rothia</taxon>
    </lineage>
</organism>
<dbReference type="PROSITE" id="PS51900">
    <property type="entry name" value="CB"/>
    <property type="match status" value="1"/>
</dbReference>
<protein>
    <submittedName>
        <fullName evidence="7">Tyrosine-type recombinase/integrase</fullName>
    </submittedName>
</protein>
<sequence length="349" mass="39198">MPTPRKDKNGLYRVRWTDRQGKQRETTAKTYQDAVEKYQEKIAARVSGREVEPLKGRVTVKRWCERWLSSYALHAPSTRKMGVTHCKVIVGMLGSRRLSSLRPDDVREWVGQLHDRGYSRSYIYALHNRLSQILGDAVHDGYLARNPCSRRTSPGPAKSVPYVITTEQVWALYDGMPEYSRSAVLLGAFAGLRIAEAAGLRRQDVDLENGVVRPTLQYGGVPLKTADSKASIPIPLELAGMLRENLEQVPGWTMVVPGRLGRGISPAQIEAHFKSARAAVDGLPTGKLRFHDLRHYYASLLIQQGLDVKRVQQRLRHSSAKITLDTYGHLFEDDGEATRSAIGSAMRRR</sequence>
<dbReference type="Gene3D" id="1.10.443.10">
    <property type="entry name" value="Intergrase catalytic core"/>
    <property type="match status" value="1"/>
</dbReference>
<evidence type="ECO:0000256" key="2">
    <source>
        <dbReference type="ARBA" id="ARBA00023125"/>
    </source>
</evidence>